<evidence type="ECO:0000259" key="1">
    <source>
        <dbReference type="Pfam" id="PF06527"/>
    </source>
</evidence>
<dbReference type="InterPro" id="IPR009492">
    <property type="entry name" value="TniQ"/>
</dbReference>
<feature type="domain" description="Transposon Tn7 transposition protein TnsD C-terminal" evidence="2">
    <location>
        <begin position="203"/>
        <end position="328"/>
    </location>
</feature>
<dbReference type="Proteomes" id="UP001623591">
    <property type="component" value="Unassembled WGS sequence"/>
</dbReference>
<protein>
    <submittedName>
        <fullName evidence="3">TnsD family Tn7-like transposition protein</fullName>
    </submittedName>
</protein>
<dbReference type="EMBL" id="JBJHZZ010000017">
    <property type="protein sequence ID" value="MFL0248423.1"/>
    <property type="molecule type" value="Genomic_DNA"/>
</dbReference>
<dbReference type="Pfam" id="PF06527">
    <property type="entry name" value="TniQ"/>
    <property type="match status" value="1"/>
</dbReference>
<comment type="caution">
    <text evidence="3">The sequence shown here is derived from an EMBL/GenBank/DDBJ whole genome shotgun (WGS) entry which is preliminary data.</text>
</comment>
<name>A0ABW8T9N1_9CLOT</name>
<evidence type="ECO:0000313" key="3">
    <source>
        <dbReference type="EMBL" id="MFL0248423.1"/>
    </source>
</evidence>
<dbReference type="RefSeq" id="WP_406770852.1">
    <property type="nucleotide sequence ID" value="NZ_JBJHZZ010000017.1"/>
</dbReference>
<reference evidence="3 4" key="1">
    <citation type="submission" date="2024-11" db="EMBL/GenBank/DDBJ databases">
        <authorList>
            <person name="Heng Y.C."/>
            <person name="Lim A.C.H."/>
            <person name="Lee J.K.Y."/>
            <person name="Kittelmann S."/>
        </authorList>
    </citation>
    <scope>NUCLEOTIDE SEQUENCE [LARGE SCALE GENOMIC DNA]</scope>
    <source>
        <strain evidence="3 4">WILCCON 0185</strain>
    </source>
</reference>
<evidence type="ECO:0000259" key="2">
    <source>
        <dbReference type="Pfam" id="PF15978"/>
    </source>
</evidence>
<feature type="domain" description="TniQ" evidence="1">
    <location>
        <begin position="5"/>
        <end position="160"/>
    </location>
</feature>
<keyword evidence="4" id="KW-1185">Reference proteome</keyword>
<accession>A0ABW8T9N1</accession>
<sequence length="519" mass="61684">MVRHFPMPYPDESVYSIFVRYDKSTGNNNYFVTAKDLMGQMHLKINFSFANNLEFLRKKLPEGTTFTPEYFILNHTVLPIYKSFIPEERYENAVKSLKNGSITSALSAIGYTAGSLFDISGFKYCPECIEIDKKIYKKAYLHRTHQIDGNLVCSKHKSLLQVYDVPKIVDNIMFYDVDKLKTHDVKQSISNRVIEELYNLSCDIDILIDKYNELPDFDITREKYYSKIDDKGYFSKSGLVNQIELHKDFINYYSKEFLDTLKSNVDVNNESSWLRIITRRKVKAVHPIRNLLLIRFLFGNINNFIDYEWHKTFGIKETKSNSKVINNKTNPYNISLEEPYKNELLKLIKAEPNLSRREISRRLRKECIWLSNHEKEWLEGVLPKPLKHEEFYKNDRVDWNERDLNYYNVVKNVIYNILKNNISDRINITQISKHINYTVLNRDISKMPKTKALIEKLTETIPEFHKRKIRIALDELMKGDKKIKPYMILKKAHISDKYFHDYDDYINQLLEENYKNRKN</sequence>
<proteinExistence type="predicted"/>
<organism evidence="3 4">
    <name type="scientific">Candidatus Clostridium stratigraminis</name>
    <dbReference type="NCBI Taxonomy" id="3381661"/>
    <lineage>
        <taxon>Bacteria</taxon>
        <taxon>Bacillati</taxon>
        <taxon>Bacillota</taxon>
        <taxon>Clostridia</taxon>
        <taxon>Eubacteriales</taxon>
        <taxon>Clostridiaceae</taxon>
        <taxon>Clostridium</taxon>
    </lineage>
</organism>
<dbReference type="InterPro" id="IPR032750">
    <property type="entry name" value="TnsD_C"/>
</dbReference>
<gene>
    <name evidence="3" type="ORF">ACJDUG_15855</name>
</gene>
<evidence type="ECO:0000313" key="4">
    <source>
        <dbReference type="Proteomes" id="UP001623591"/>
    </source>
</evidence>
<dbReference type="Pfam" id="PF15978">
    <property type="entry name" value="TnsD"/>
    <property type="match status" value="1"/>
</dbReference>